<dbReference type="EMBL" id="CP033058">
    <property type="protein sequence ID" value="AZZ65563.2"/>
    <property type="molecule type" value="Genomic_DNA"/>
</dbReference>
<dbReference type="OrthoDB" id="9917885at2"/>
<dbReference type="Proteomes" id="UP000256585">
    <property type="component" value="Chromosome"/>
</dbReference>
<name>A0A3T0TU70_9BACT</name>
<proteinExistence type="predicted"/>
<keyword evidence="1" id="KW-1133">Transmembrane helix</keyword>
<evidence type="ECO:0000313" key="2">
    <source>
        <dbReference type="EMBL" id="AZZ65563.2"/>
    </source>
</evidence>
<feature type="transmembrane region" description="Helical" evidence="1">
    <location>
        <begin position="29"/>
        <end position="47"/>
    </location>
</feature>
<evidence type="ECO:0000313" key="3">
    <source>
        <dbReference type="Proteomes" id="UP000256585"/>
    </source>
</evidence>
<keyword evidence="3" id="KW-1185">Reference proteome</keyword>
<evidence type="ECO:0000256" key="1">
    <source>
        <dbReference type="SAM" id="Phobius"/>
    </source>
</evidence>
<gene>
    <name evidence="2" type="ORF">DMC14_002075</name>
</gene>
<accession>A0A3T0TU70</accession>
<feature type="transmembrane region" description="Helical" evidence="1">
    <location>
        <begin position="113"/>
        <end position="139"/>
    </location>
</feature>
<dbReference type="AlphaFoldDB" id="A0A3T0TU70"/>
<protein>
    <submittedName>
        <fullName evidence="2">Uncharacterized protein</fullName>
    </submittedName>
</protein>
<reference evidence="2" key="1">
    <citation type="submission" date="2019-03" db="EMBL/GenBank/DDBJ databases">
        <title>Draft Sequence and Annotation of the Mycoplasma phocicerebrale Strain 1049T Genome.</title>
        <authorList>
            <person name="Frasca S.Jr."/>
            <person name="Kutish G.F."/>
            <person name="Castellanos Gell J."/>
            <person name="Michaels D.L."/>
            <person name="Brown D.R."/>
        </authorList>
    </citation>
    <scope>NUCLEOTIDE SEQUENCE</scope>
    <source>
        <strain evidence="2">1049</strain>
    </source>
</reference>
<keyword evidence="1" id="KW-0812">Transmembrane</keyword>
<feature type="transmembrane region" description="Helical" evidence="1">
    <location>
        <begin position="87"/>
        <end position="107"/>
    </location>
</feature>
<organism evidence="2 3">
    <name type="scientific">Metamycoplasma phocicerebrale</name>
    <dbReference type="NCBI Taxonomy" id="142649"/>
    <lineage>
        <taxon>Bacteria</taxon>
        <taxon>Bacillati</taxon>
        <taxon>Mycoplasmatota</taxon>
        <taxon>Mycoplasmoidales</taxon>
        <taxon>Metamycoplasmataceae</taxon>
        <taxon>Metamycoplasma</taxon>
    </lineage>
</organism>
<keyword evidence="1" id="KW-0472">Membrane</keyword>
<sequence>MSLAKKYNSELEILPPSEKIFKQRIHWENTYPISFALIYFSFLLLQVTKFSILIKNKNSFLKSLFSLFFINKLILINENPKVNKLNFISLFVVLNLALISIFISATFNIISDWIYWSFIVYFIYFVTVMIIYIPIAICFNKKIFIENKIKKQIYNVK</sequence>
<dbReference type="KEGG" id="mphc:DMC14_002075"/>